<accession>A0A4Z0R823</accession>
<keyword evidence="7" id="KW-1185">Reference proteome</keyword>
<keyword evidence="3" id="KW-0479">Metal-binding</keyword>
<dbReference type="EMBL" id="SPQQ01000002">
    <property type="protein sequence ID" value="TGE39282.1"/>
    <property type="molecule type" value="Genomic_DNA"/>
</dbReference>
<dbReference type="GO" id="GO:0016836">
    <property type="term" value="F:hydro-lyase activity"/>
    <property type="evidence" value="ECO:0007669"/>
    <property type="project" value="UniProtKB-ARBA"/>
</dbReference>
<evidence type="ECO:0000256" key="4">
    <source>
        <dbReference type="ARBA" id="ARBA00023004"/>
    </source>
</evidence>
<keyword evidence="5" id="KW-0411">Iron-sulfur</keyword>
<evidence type="ECO:0000256" key="3">
    <source>
        <dbReference type="ARBA" id="ARBA00022723"/>
    </source>
</evidence>
<dbReference type="GO" id="GO:0046872">
    <property type="term" value="F:metal ion binding"/>
    <property type="evidence" value="ECO:0007669"/>
    <property type="project" value="UniProtKB-KW"/>
</dbReference>
<dbReference type="Proteomes" id="UP000298460">
    <property type="component" value="Unassembled WGS sequence"/>
</dbReference>
<reference evidence="6 7" key="1">
    <citation type="submission" date="2019-03" db="EMBL/GenBank/DDBJ databases">
        <title>Draft Genome Sequence of Desulfosporosinus fructosivorans Strain 63.6F, Isolated from Marine Sediment in the Baltic Sea.</title>
        <authorList>
            <person name="Hausmann B."/>
            <person name="Vandieken V."/>
            <person name="Pjevac P."/>
            <person name="Schreck K."/>
            <person name="Herbold C.W."/>
            <person name="Loy A."/>
        </authorList>
    </citation>
    <scope>NUCLEOTIDE SEQUENCE [LARGE SCALE GENOMIC DNA]</scope>
    <source>
        <strain evidence="6 7">63.6F</strain>
    </source>
</reference>
<name>A0A4Z0R823_9FIRM</name>
<comment type="cofactor">
    <cofactor evidence="1">
        <name>[4Fe-4S] cluster</name>
        <dbReference type="ChEBI" id="CHEBI:49883"/>
    </cofactor>
</comment>
<evidence type="ECO:0000313" key="7">
    <source>
        <dbReference type="Proteomes" id="UP000298460"/>
    </source>
</evidence>
<keyword evidence="4" id="KW-0408">Iron</keyword>
<evidence type="ECO:0000256" key="1">
    <source>
        <dbReference type="ARBA" id="ARBA00001966"/>
    </source>
</evidence>
<comment type="caution">
    <text evidence="6">The sequence shown here is derived from an EMBL/GenBank/DDBJ whole genome shotgun (WGS) entry which is preliminary data.</text>
</comment>
<dbReference type="GO" id="GO:0051536">
    <property type="term" value="F:iron-sulfur cluster binding"/>
    <property type="evidence" value="ECO:0007669"/>
    <property type="project" value="UniProtKB-KW"/>
</dbReference>
<dbReference type="PANTHER" id="PTHR30548:SF4">
    <property type="entry name" value="SUBUNIT OF OXYGEN-SENSITIVE 2-HYDROXYISOCAPROYL-COA DEHYDRATASE"/>
    <property type="match status" value="1"/>
</dbReference>
<organism evidence="6 7">
    <name type="scientific">Desulfosporosinus fructosivorans</name>
    <dbReference type="NCBI Taxonomy" id="2018669"/>
    <lineage>
        <taxon>Bacteria</taxon>
        <taxon>Bacillati</taxon>
        <taxon>Bacillota</taxon>
        <taxon>Clostridia</taxon>
        <taxon>Eubacteriales</taxon>
        <taxon>Desulfitobacteriaceae</taxon>
        <taxon>Desulfosporosinus</taxon>
    </lineage>
</organism>
<protein>
    <submittedName>
        <fullName evidence="6">2-hydroxyacyl-CoA dehydratase</fullName>
    </submittedName>
</protein>
<dbReference type="PANTHER" id="PTHR30548">
    <property type="entry name" value="2-HYDROXYGLUTARYL-COA DEHYDRATASE, D-COMPONENT-RELATED"/>
    <property type="match status" value="1"/>
</dbReference>
<evidence type="ECO:0000313" key="6">
    <source>
        <dbReference type="EMBL" id="TGE39282.1"/>
    </source>
</evidence>
<gene>
    <name evidence="6" type="ORF">E4K67_07535</name>
</gene>
<proteinExistence type="inferred from homology"/>
<dbReference type="AlphaFoldDB" id="A0A4Z0R823"/>
<comment type="similarity">
    <text evidence="2">Belongs to the FldB/FldC dehydratase alpha/beta subunit family.</text>
</comment>
<dbReference type="InterPro" id="IPR010327">
    <property type="entry name" value="FldB/FldC_alpha/beta"/>
</dbReference>
<evidence type="ECO:0000256" key="5">
    <source>
        <dbReference type="ARBA" id="ARBA00023014"/>
    </source>
</evidence>
<evidence type="ECO:0000256" key="2">
    <source>
        <dbReference type="ARBA" id="ARBA00005806"/>
    </source>
</evidence>
<dbReference type="Gene3D" id="3.40.50.11900">
    <property type="match status" value="1"/>
</dbReference>
<sequence length="416" mass="47573">MIVSETEIKLPAKKMCKEALSTHYEDIREAKRRGEPIGYCTAQFAKELFESMDLKVMYPENHSAAIAAKDRPLANGYLEYAENMGYSTDLCSYSRINIGYCISGKECGMDLDVPMPDYVIVGTNICNMSVRWYENLAWYYKIPYIMIDMPFNCAATVPEHKTEYMVQQFEYAIKQLEEISGKKFDYDKFRETQEIANHNGDLYQQGLDLIGHDPSPANGHDSLNYMALMVTMKGSLKTTAVLEQWIAELKESVAEGKTTFKGEAKHRIMFEGIACWPHLKYCSDCMSSMGCNWTGSPYTNLFHQVYTDMREMVNCYATIVSNSSQVMWQERRDRIVKEYKIDGILCDITRSCKPMIGKLMESNRMLEKKYGIPAALFDGDQSDPRALSKAQFETRLQGLVEIMEENKKGGNKNEIA</sequence>
<dbReference type="Gene3D" id="3.40.50.11890">
    <property type="match status" value="1"/>
</dbReference>
<dbReference type="Pfam" id="PF06050">
    <property type="entry name" value="HGD-D"/>
    <property type="match status" value="1"/>
</dbReference>